<evidence type="ECO:0000313" key="3">
    <source>
        <dbReference type="Proteomes" id="UP000185678"/>
    </source>
</evidence>
<accession>A0A1N7NS16</accession>
<dbReference type="RefSeq" id="WP_076401225.1">
    <property type="nucleotide sequence ID" value="NZ_FTOA01000005.1"/>
</dbReference>
<gene>
    <name evidence="2" type="ORF">SAMN05421779_105328</name>
</gene>
<dbReference type="AlphaFoldDB" id="A0A1N7NS16"/>
<dbReference type="Gene3D" id="1.10.3990.20">
    <property type="entry name" value="protein bp1543"/>
    <property type="match status" value="1"/>
</dbReference>
<keyword evidence="3" id="KW-1185">Reference proteome</keyword>
<organism evidence="2 3">
    <name type="scientific">Insolitispirillum peregrinum</name>
    <dbReference type="NCBI Taxonomy" id="80876"/>
    <lineage>
        <taxon>Bacteria</taxon>
        <taxon>Pseudomonadati</taxon>
        <taxon>Pseudomonadota</taxon>
        <taxon>Alphaproteobacteria</taxon>
        <taxon>Rhodospirillales</taxon>
        <taxon>Novispirillaceae</taxon>
        <taxon>Insolitispirillum</taxon>
    </lineage>
</organism>
<dbReference type="InterPro" id="IPR027373">
    <property type="entry name" value="RHH_dom"/>
</dbReference>
<evidence type="ECO:0000313" key="2">
    <source>
        <dbReference type="EMBL" id="SIT01048.1"/>
    </source>
</evidence>
<name>A0A1N7NS16_9PROT</name>
<dbReference type="Pfam" id="PF13467">
    <property type="entry name" value="RHH_4"/>
    <property type="match status" value="1"/>
</dbReference>
<proteinExistence type="predicted"/>
<dbReference type="InterPro" id="IPR038268">
    <property type="entry name" value="RHH_sf"/>
</dbReference>
<sequence>MSTGPQISKRSIRLLGHPTSVSLEDAFWQALAEIAAAQGRTVTALIADIDRTRSGEKDKNLSSLLRVYALQWYQQQVSSMARTSFSPNSSSHSSNRS</sequence>
<protein>
    <submittedName>
        <fullName evidence="2">Ribbon-helix-helix domain-containing protein</fullName>
    </submittedName>
</protein>
<reference evidence="2 3" key="1">
    <citation type="submission" date="2017-01" db="EMBL/GenBank/DDBJ databases">
        <authorList>
            <person name="Mah S.A."/>
            <person name="Swanson W.J."/>
            <person name="Moy G.W."/>
            <person name="Vacquier V.D."/>
        </authorList>
    </citation>
    <scope>NUCLEOTIDE SEQUENCE [LARGE SCALE GENOMIC DNA]</scope>
    <source>
        <strain evidence="2 3">DSM 11589</strain>
    </source>
</reference>
<feature type="domain" description="Ribbon-helix-helix" evidence="1">
    <location>
        <begin position="8"/>
        <end position="73"/>
    </location>
</feature>
<dbReference type="STRING" id="80876.SAMN05421779_105328"/>
<dbReference type="Proteomes" id="UP000185678">
    <property type="component" value="Unassembled WGS sequence"/>
</dbReference>
<evidence type="ECO:0000259" key="1">
    <source>
        <dbReference type="Pfam" id="PF13467"/>
    </source>
</evidence>
<dbReference type="EMBL" id="FTOA01000005">
    <property type="protein sequence ID" value="SIT01048.1"/>
    <property type="molecule type" value="Genomic_DNA"/>
</dbReference>